<organism evidence="1 2">
    <name type="scientific">Pedobacter segetis</name>
    <dbReference type="NCBI Taxonomy" id="2793069"/>
    <lineage>
        <taxon>Bacteria</taxon>
        <taxon>Pseudomonadati</taxon>
        <taxon>Bacteroidota</taxon>
        <taxon>Sphingobacteriia</taxon>
        <taxon>Sphingobacteriales</taxon>
        <taxon>Sphingobacteriaceae</taxon>
        <taxon>Pedobacter</taxon>
    </lineage>
</organism>
<dbReference type="Proteomes" id="UP000660024">
    <property type="component" value="Unassembled WGS sequence"/>
</dbReference>
<sequence length="219" mass="25061">MRYVFLVFILIISLSAKAQKHFQLKVYDHKKLENQTLKIFSENGIISLRALKPNVIKVGFSSLPDLDPKPKQNNGVYVRVTQNLDDVFMQTDSLLIIINKLNFSIKYKSLKEKLYTINTFDNLSGSDKNLVFLTAEDEVLSYSKNKSIKEGINKNISLNVCSSKGYAIVLDKKQQDLLKSIELDHKILKIYNSDKSKMIGYTFIAEHKNKIRAVLKGLK</sequence>
<accession>A0ABS1BJX5</accession>
<name>A0ABS1BJX5_9SPHI</name>
<dbReference type="EMBL" id="JAEHFY010000012">
    <property type="protein sequence ID" value="MBK0383185.1"/>
    <property type="molecule type" value="Genomic_DNA"/>
</dbReference>
<reference evidence="1 2" key="1">
    <citation type="submission" date="2020-12" db="EMBL/GenBank/DDBJ databases">
        <title>Bacterial novel species Pedobacter sp. SD-b isolated from soil.</title>
        <authorList>
            <person name="Jung H.-Y."/>
        </authorList>
    </citation>
    <scope>NUCLEOTIDE SEQUENCE [LARGE SCALE GENOMIC DNA]</scope>
    <source>
        <strain evidence="1 2">SD-b</strain>
    </source>
</reference>
<dbReference type="RefSeq" id="WP_200585999.1">
    <property type="nucleotide sequence ID" value="NZ_JAEHFY010000012.1"/>
</dbReference>
<evidence type="ECO:0000313" key="1">
    <source>
        <dbReference type="EMBL" id="MBK0383185.1"/>
    </source>
</evidence>
<keyword evidence="2" id="KW-1185">Reference proteome</keyword>
<gene>
    <name evidence="1" type="ORF">I5M32_09465</name>
</gene>
<comment type="caution">
    <text evidence="1">The sequence shown here is derived from an EMBL/GenBank/DDBJ whole genome shotgun (WGS) entry which is preliminary data.</text>
</comment>
<protein>
    <submittedName>
        <fullName evidence="1">Uncharacterized protein</fullName>
    </submittedName>
</protein>
<evidence type="ECO:0000313" key="2">
    <source>
        <dbReference type="Proteomes" id="UP000660024"/>
    </source>
</evidence>
<proteinExistence type="predicted"/>